<comment type="caution">
    <text evidence="8">The sequence shown here is derived from an EMBL/GenBank/DDBJ whole genome shotgun (WGS) entry which is preliminary data.</text>
</comment>
<feature type="region of interest" description="Disordered" evidence="6">
    <location>
        <begin position="212"/>
        <end position="232"/>
    </location>
</feature>
<dbReference type="Proteomes" id="UP001221142">
    <property type="component" value="Unassembled WGS sequence"/>
</dbReference>
<evidence type="ECO:0000256" key="1">
    <source>
        <dbReference type="ARBA" id="ARBA00023015"/>
    </source>
</evidence>
<keyword evidence="1" id="KW-0805">Transcription regulation</keyword>
<reference evidence="8" key="1">
    <citation type="submission" date="2023-03" db="EMBL/GenBank/DDBJ databases">
        <title>Massive genome expansion in bonnet fungi (Mycena s.s.) driven by repeated elements and novel gene families across ecological guilds.</title>
        <authorList>
            <consortium name="Lawrence Berkeley National Laboratory"/>
            <person name="Harder C.B."/>
            <person name="Miyauchi S."/>
            <person name="Viragh M."/>
            <person name="Kuo A."/>
            <person name="Thoen E."/>
            <person name="Andreopoulos B."/>
            <person name="Lu D."/>
            <person name="Skrede I."/>
            <person name="Drula E."/>
            <person name="Henrissat B."/>
            <person name="Morin E."/>
            <person name="Kohler A."/>
            <person name="Barry K."/>
            <person name="LaButti K."/>
            <person name="Morin E."/>
            <person name="Salamov A."/>
            <person name="Lipzen A."/>
            <person name="Mereny Z."/>
            <person name="Hegedus B."/>
            <person name="Baldrian P."/>
            <person name="Stursova M."/>
            <person name="Weitz H."/>
            <person name="Taylor A."/>
            <person name="Grigoriev I.V."/>
            <person name="Nagy L.G."/>
            <person name="Martin F."/>
            <person name="Kauserud H."/>
        </authorList>
    </citation>
    <scope>NUCLEOTIDE SEQUENCE</scope>
    <source>
        <strain evidence="8">9284</strain>
    </source>
</reference>
<evidence type="ECO:0000259" key="7">
    <source>
        <dbReference type="PROSITE" id="PS50888"/>
    </source>
</evidence>
<evidence type="ECO:0000256" key="4">
    <source>
        <dbReference type="ARBA" id="ARBA00023163"/>
    </source>
</evidence>
<evidence type="ECO:0000256" key="6">
    <source>
        <dbReference type="SAM" id="MobiDB-lite"/>
    </source>
</evidence>
<dbReference type="Pfam" id="PF00010">
    <property type="entry name" value="HLH"/>
    <property type="match status" value="1"/>
</dbReference>
<dbReference type="GO" id="GO:0003677">
    <property type="term" value="F:DNA binding"/>
    <property type="evidence" value="ECO:0007669"/>
    <property type="project" value="UniProtKB-KW"/>
</dbReference>
<dbReference type="SMART" id="SM00353">
    <property type="entry name" value="HLH"/>
    <property type="match status" value="1"/>
</dbReference>
<evidence type="ECO:0000313" key="9">
    <source>
        <dbReference type="EMBL" id="KAJ7619266.1"/>
    </source>
</evidence>
<protein>
    <recommendedName>
        <fullName evidence="7">BHLH domain-containing protein</fullName>
    </recommendedName>
</protein>
<organism evidence="8 10">
    <name type="scientific">Roridomyces roridus</name>
    <dbReference type="NCBI Taxonomy" id="1738132"/>
    <lineage>
        <taxon>Eukaryota</taxon>
        <taxon>Fungi</taxon>
        <taxon>Dikarya</taxon>
        <taxon>Basidiomycota</taxon>
        <taxon>Agaricomycotina</taxon>
        <taxon>Agaricomycetes</taxon>
        <taxon>Agaricomycetidae</taxon>
        <taxon>Agaricales</taxon>
        <taxon>Marasmiineae</taxon>
        <taxon>Mycenaceae</taxon>
        <taxon>Roridomyces</taxon>
    </lineage>
</organism>
<feature type="domain" description="BHLH" evidence="7">
    <location>
        <begin position="68"/>
        <end position="120"/>
    </location>
</feature>
<dbReference type="PANTHER" id="PTHR10328:SF3">
    <property type="entry name" value="PROTEIN MAX"/>
    <property type="match status" value="1"/>
</dbReference>
<dbReference type="CDD" id="cd00083">
    <property type="entry name" value="bHLH_SF"/>
    <property type="match status" value="1"/>
</dbReference>
<dbReference type="GO" id="GO:0090575">
    <property type="term" value="C:RNA polymerase II transcription regulator complex"/>
    <property type="evidence" value="ECO:0007669"/>
    <property type="project" value="TreeGrafter"/>
</dbReference>
<dbReference type="SUPFAM" id="SSF47459">
    <property type="entry name" value="HLH, helix-loop-helix DNA-binding domain"/>
    <property type="match status" value="1"/>
</dbReference>
<dbReference type="PROSITE" id="PS50888">
    <property type="entry name" value="BHLH"/>
    <property type="match status" value="1"/>
</dbReference>
<feature type="region of interest" description="Disordered" evidence="6">
    <location>
        <begin position="1"/>
        <end position="76"/>
    </location>
</feature>
<feature type="compositionally biased region" description="Low complexity" evidence="6">
    <location>
        <begin position="1"/>
        <end position="36"/>
    </location>
</feature>
<dbReference type="InterPro" id="IPR011598">
    <property type="entry name" value="bHLH_dom"/>
</dbReference>
<dbReference type="GO" id="GO:0003700">
    <property type="term" value="F:DNA-binding transcription factor activity"/>
    <property type="evidence" value="ECO:0007669"/>
    <property type="project" value="TreeGrafter"/>
</dbReference>
<evidence type="ECO:0000256" key="3">
    <source>
        <dbReference type="ARBA" id="ARBA00023159"/>
    </source>
</evidence>
<dbReference type="PANTHER" id="PTHR10328">
    <property type="entry name" value="PROTEIN MAX MYC-ASSOCIATED FACTOR X"/>
    <property type="match status" value="1"/>
</dbReference>
<dbReference type="GO" id="GO:0045944">
    <property type="term" value="P:positive regulation of transcription by RNA polymerase II"/>
    <property type="evidence" value="ECO:0007669"/>
    <property type="project" value="TreeGrafter"/>
</dbReference>
<proteinExistence type="predicted"/>
<sequence length="286" mass="31616">MSYNYSTTASPPSPTSSSSSFSSGPPQTPTSPSGSSRRLSAEYQPSLIIPSLPEYGEYTAKPKPNTAERRASHNAVERARRETLNGRFLDLAALLPNLKHLRRPSKSAIVNSSIAHVRAARRYRQLASHQLRALNAECDMVRHEVNQWRARAGMRPVDTPARSEAFTLVMGGEEPAFDPVDLEGEDDEDADFVRSLPHRRITSREPACEGPLLLSDPYAPVANPPTPPHQQQLIHATPPHHVQVHSHTGSPEIAVSFETPNQYDGFLPHQQGDVWYAPTQSAQLTW</sequence>
<dbReference type="EMBL" id="JARKIF010000018">
    <property type="protein sequence ID" value="KAJ7619266.1"/>
    <property type="molecule type" value="Genomic_DNA"/>
</dbReference>
<evidence type="ECO:0000256" key="2">
    <source>
        <dbReference type="ARBA" id="ARBA00023125"/>
    </source>
</evidence>
<name>A0AAD7F7R1_9AGAR</name>
<keyword evidence="10" id="KW-1185">Reference proteome</keyword>
<keyword evidence="3" id="KW-0010">Activator</keyword>
<evidence type="ECO:0000313" key="10">
    <source>
        <dbReference type="Proteomes" id="UP001221142"/>
    </source>
</evidence>
<keyword evidence="5" id="KW-0539">Nucleus</keyword>
<feature type="compositionally biased region" description="Basic and acidic residues" evidence="6">
    <location>
        <begin position="66"/>
        <end position="76"/>
    </location>
</feature>
<gene>
    <name evidence="9" type="ORF">FB45DRAFT_1006978</name>
    <name evidence="8" type="ORF">FB45DRAFT_1011396</name>
</gene>
<keyword evidence="2" id="KW-0238">DNA-binding</keyword>
<dbReference type="EMBL" id="JARKIF010000050">
    <property type="protein sequence ID" value="KAJ7607420.1"/>
    <property type="molecule type" value="Genomic_DNA"/>
</dbReference>
<dbReference type="Gene3D" id="4.10.280.10">
    <property type="entry name" value="Helix-loop-helix DNA-binding domain"/>
    <property type="match status" value="1"/>
</dbReference>
<dbReference type="InterPro" id="IPR036638">
    <property type="entry name" value="HLH_DNA-bd_sf"/>
</dbReference>
<keyword evidence="4" id="KW-0804">Transcription</keyword>
<accession>A0AAD7F7R1</accession>
<evidence type="ECO:0000313" key="8">
    <source>
        <dbReference type="EMBL" id="KAJ7607420.1"/>
    </source>
</evidence>
<dbReference type="GO" id="GO:0046983">
    <property type="term" value="F:protein dimerization activity"/>
    <property type="evidence" value="ECO:0007669"/>
    <property type="project" value="InterPro"/>
</dbReference>
<evidence type="ECO:0000256" key="5">
    <source>
        <dbReference type="ARBA" id="ARBA00023242"/>
    </source>
</evidence>
<dbReference type="AlphaFoldDB" id="A0AAD7F7R1"/>